<proteinExistence type="predicted"/>
<dbReference type="Pfam" id="PF10253">
    <property type="entry name" value="PRCC"/>
    <property type="match status" value="1"/>
</dbReference>
<dbReference type="PANTHER" id="PTHR13621:SF2">
    <property type="entry name" value="PROLINE-RICH PROTEIN PRCC"/>
    <property type="match status" value="1"/>
</dbReference>
<dbReference type="AlphaFoldDB" id="A0A9N9EW45"/>
<dbReference type="EMBL" id="CAJVPS010016247">
    <property type="protein sequence ID" value="CAG8689307.1"/>
    <property type="molecule type" value="Genomic_DNA"/>
</dbReference>
<organism evidence="2 3">
    <name type="scientific">Ambispora leptoticha</name>
    <dbReference type="NCBI Taxonomy" id="144679"/>
    <lineage>
        <taxon>Eukaryota</taxon>
        <taxon>Fungi</taxon>
        <taxon>Fungi incertae sedis</taxon>
        <taxon>Mucoromycota</taxon>
        <taxon>Glomeromycotina</taxon>
        <taxon>Glomeromycetes</taxon>
        <taxon>Archaeosporales</taxon>
        <taxon>Ambisporaceae</taxon>
        <taxon>Ambispora</taxon>
    </lineage>
</organism>
<evidence type="ECO:0000256" key="1">
    <source>
        <dbReference type="SAM" id="MobiDB-lite"/>
    </source>
</evidence>
<dbReference type="PANTHER" id="PTHR13621">
    <property type="entry name" value="PROLINE-RICH PROTEIN PRCC"/>
    <property type="match status" value="1"/>
</dbReference>
<reference evidence="2" key="1">
    <citation type="submission" date="2021-06" db="EMBL/GenBank/DDBJ databases">
        <authorList>
            <person name="Kallberg Y."/>
            <person name="Tangrot J."/>
            <person name="Rosling A."/>
        </authorList>
    </citation>
    <scope>NUCLEOTIDE SEQUENCE</scope>
    <source>
        <strain evidence="2">FL130A</strain>
    </source>
</reference>
<dbReference type="GO" id="GO:0005634">
    <property type="term" value="C:nucleus"/>
    <property type="evidence" value="ECO:0007669"/>
    <property type="project" value="TreeGrafter"/>
</dbReference>
<protein>
    <submittedName>
        <fullName evidence="2">2433_t:CDS:1</fullName>
    </submittedName>
</protein>
<dbReference type="InterPro" id="IPR018800">
    <property type="entry name" value="PRCC"/>
</dbReference>
<keyword evidence="3" id="KW-1185">Reference proteome</keyword>
<name>A0A9N9EW45_9GLOM</name>
<dbReference type="Proteomes" id="UP000789508">
    <property type="component" value="Unassembled WGS sequence"/>
</dbReference>
<evidence type="ECO:0000313" key="2">
    <source>
        <dbReference type="EMBL" id="CAG8689307.1"/>
    </source>
</evidence>
<comment type="caution">
    <text evidence="2">The sequence shown here is derived from an EMBL/GenBank/DDBJ whole genome shotgun (WGS) entry which is preliminary data.</text>
</comment>
<accession>A0A9N9EW45</accession>
<feature type="non-terminal residue" evidence="2">
    <location>
        <position position="113"/>
    </location>
</feature>
<dbReference type="OrthoDB" id="206969at2759"/>
<sequence length="113" mass="13188">QQEESEIALNEEIGGRRNKKEREAGAIQIKNIDARDQLGDDAWRFQMAQLTKPGQVSTRQHSHLQIIALKGQKRKHNLAYLVHQTSVMENELKEQYANNRKTKRETQANYGFW</sequence>
<evidence type="ECO:0000313" key="3">
    <source>
        <dbReference type="Proteomes" id="UP000789508"/>
    </source>
</evidence>
<feature type="region of interest" description="Disordered" evidence="1">
    <location>
        <begin position="1"/>
        <end position="22"/>
    </location>
</feature>
<gene>
    <name evidence="2" type="ORF">ALEPTO_LOCUS11151</name>
</gene>